<dbReference type="CDD" id="cd20379">
    <property type="entry name" value="Tudor_dTUD-like"/>
    <property type="match status" value="1"/>
</dbReference>
<evidence type="ECO:0000256" key="1">
    <source>
        <dbReference type="SAM" id="MobiDB-lite"/>
    </source>
</evidence>
<feature type="compositionally biased region" description="Polar residues" evidence="1">
    <location>
        <begin position="176"/>
        <end position="185"/>
    </location>
</feature>
<keyword evidence="3" id="KW-1185">Reference proteome</keyword>
<name>A0A914XFW3_9BILA</name>
<proteinExistence type="predicted"/>
<feature type="region of interest" description="Disordered" evidence="1">
    <location>
        <begin position="176"/>
        <end position="206"/>
    </location>
</feature>
<organism evidence="3 4">
    <name type="scientific">Plectus sambesii</name>
    <dbReference type="NCBI Taxonomy" id="2011161"/>
    <lineage>
        <taxon>Eukaryota</taxon>
        <taxon>Metazoa</taxon>
        <taxon>Ecdysozoa</taxon>
        <taxon>Nematoda</taxon>
        <taxon>Chromadorea</taxon>
        <taxon>Plectida</taxon>
        <taxon>Plectina</taxon>
        <taxon>Plectoidea</taxon>
        <taxon>Plectidae</taxon>
        <taxon>Plectus</taxon>
    </lineage>
</organism>
<dbReference type="Proteomes" id="UP000887566">
    <property type="component" value="Unplaced"/>
</dbReference>
<evidence type="ECO:0000313" key="3">
    <source>
        <dbReference type="Proteomes" id="UP000887566"/>
    </source>
</evidence>
<feature type="domain" description="Tudor" evidence="2">
    <location>
        <begin position="24"/>
        <end position="96"/>
    </location>
</feature>
<accession>A0A914XFW3</accession>
<dbReference type="AlphaFoldDB" id="A0A914XFW3"/>
<sequence>IEKQASVTVACRQECSIAPQPHASAFIPGAKLVFQDPQDKQYYRAILIKPKSDEGVSFKLFLMDVGRFEAFQPSQVREMPACVVDTDPLAMRVQLRRRPLQLAVDDHVVLVLATADAIPVVDVFRDYDDYIAAKENSERNNAHNSLNSLHQQDHPRRIEIGTQSWEQDSRQIVDNGATRQGSSASERLDGKKGNQPSEGSKPNEVRVIQKVAQMEPTEREAIIRRAPSTILPTVVQSNEEGEHSITATTARNGADTPSSAVGTSNKLTSAAFVPIIQPCNNSPNLKPIANGTIAVEETTMIKLRVPPLTLSSGDSLLVHLEIESLVNDPHDFVLTKDCGSEFPLLLDDMNSRDKTPMMDVRVGDHCVFVDRSGRIVQYHRVEVVETNEATRTVKARRLDHGGALNDVHMNDLVDLAPDDVRMARIAIRCRLNSDYYNLADWDSLEVRQCLRKYALMTSRRQHLLLRAHVAAFDGGIATVQLHTRNDSSDVITEALCSARQKRTAAHRVAANPTSTIFA</sequence>
<evidence type="ECO:0000259" key="2">
    <source>
        <dbReference type="Pfam" id="PF00567"/>
    </source>
</evidence>
<dbReference type="InterPro" id="IPR002999">
    <property type="entry name" value="Tudor"/>
</dbReference>
<dbReference type="Gene3D" id="2.30.30.140">
    <property type="match status" value="1"/>
</dbReference>
<reference evidence="4" key="1">
    <citation type="submission" date="2022-11" db="UniProtKB">
        <authorList>
            <consortium name="WormBaseParasite"/>
        </authorList>
    </citation>
    <scope>IDENTIFICATION</scope>
</reference>
<evidence type="ECO:0000313" key="4">
    <source>
        <dbReference type="WBParaSite" id="PSAMB.scaffold8100size6632.g30945.t1"/>
    </source>
</evidence>
<protein>
    <submittedName>
        <fullName evidence="4">Tudor domain-containing protein</fullName>
    </submittedName>
</protein>
<dbReference type="WBParaSite" id="PSAMB.scaffold8100size6632.g30945.t1">
    <property type="protein sequence ID" value="PSAMB.scaffold8100size6632.g30945.t1"/>
    <property type="gene ID" value="PSAMB.scaffold8100size6632.g30945"/>
</dbReference>
<dbReference type="SUPFAM" id="SSF63748">
    <property type="entry name" value="Tudor/PWWP/MBT"/>
    <property type="match status" value="1"/>
</dbReference>
<dbReference type="Pfam" id="PF00567">
    <property type="entry name" value="TUDOR"/>
    <property type="match status" value="1"/>
</dbReference>